<dbReference type="CDD" id="cd00156">
    <property type="entry name" value="REC"/>
    <property type="match status" value="1"/>
</dbReference>
<dbReference type="InterPro" id="IPR001789">
    <property type="entry name" value="Sig_transdc_resp-reg_receiver"/>
</dbReference>
<reference evidence="6" key="1">
    <citation type="submission" date="2020-05" db="EMBL/GenBank/DDBJ databases">
        <authorList>
            <person name="Chiriac C."/>
            <person name="Salcher M."/>
            <person name="Ghai R."/>
            <person name="Kavagutti S V."/>
        </authorList>
    </citation>
    <scope>NUCLEOTIDE SEQUENCE</scope>
</reference>
<feature type="domain" description="OmpR/PhoB-type" evidence="5">
    <location>
        <begin position="144"/>
        <end position="243"/>
    </location>
</feature>
<accession>A0A6J7EU68</accession>
<dbReference type="Gene3D" id="1.10.10.10">
    <property type="entry name" value="Winged helix-like DNA-binding domain superfamily/Winged helix DNA-binding domain"/>
    <property type="match status" value="1"/>
</dbReference>
<dbReference type="PROSITE" id="PS50110">
    <property type="entry name" value="RESPONSE_REGULATORY"/>
    <property type="match status" value="1"/>
</dbReference>
<dbReference type="InterPro" id="IPR011006">
    <property type="entry name" value="CheY-like_superfamily"/>
</dbReference>
<gene>
    <name evidence="6" type="ORF">UFOPK3444_01615</name>
</gene>
<dbReference type="PROSITE" id="PS51755">
    <property type="entry name" value="OMPR_PHOB"/>
    <property type="match status" value="1"/>
</dbReference>
<organism evidence="6">
    <name type="scientific">freshwater metagenome</name>
    <dbReference type="NCBI Taxonomy" id="449393"/>
    <lineage>
        <taxon>unclassified sequences</taxon>
        <taxon>metagenomes</taxon>
        <taxon>ecological metagenomes</taxon>
    </lineage>
</organism>
<proteinExistence type="predicted"/>
<dbReference type="EMBL" id="CAFBLU010000054">
    <property type="protein sequence ID" value="CAB4882933.1"/>
    <property type="molecule type" value="Genomic_DNA"/>
</dbReference>
<protein>
    <submittedName>
        <fullName evidence="6">Unannotated protein</fullName>
    </submittedName>
</protein>
<dbReference type="SMART" id="SM00448">
    <property type="entry name" value="REC"/>
    <property type="match status" value="1"/>
</dbReference>
<dbReference type="SUPFAM" id="SSF46894">
    <property type="entry name" value="C-terminal effector domain of the bipartite response regulators"/>
    <property type="match status" value="1"/>
</dbReference>
<dbReference type="SMART" id="SM00862">
    <property type="entry name" value="Trans_reg_C"/>
    <property type="match status" value="1"/>
</dbReference>
<dbReference type="AlphaFoldDB" id="A0A6J7EU68"/>
<sequence length="250" mass="27883">MELQAGSEGSILFVEDEPDISEGLTRQLTRAGFAVTTARTVKETRGILEHSALPDLVLLDLGLPDDPEGGLVLASEIRGKSGGHVPILIFSADSTDESARMADKLGAWDFIVKGTRETETVIQRIKRLIEISQLNQKRATVESRGPVTIGDLHVDFDRYEATIGGERMLLSHKEFELLRRLLEDSGKVVTREQLMADVWDENWFGSTKTLDVHIGWLRRKLHDDPAEPKYLFTVRGVGFRFASAEELEAV</sequence>
<dbReference type="Pfam" id="PF00072">
    <property type="entry name" value="Response_reg"/>
    <property type="match status" value="1"/>
</dbReference>
<evidence type="ECO:0000256" key="3">
    <source>
        <dbReference type="ARBA" id="ARBA00023125"/>
    </source>
</evidence>
<dbReference type="Gene3D" id="3.40.50.2300">
    <property type="match status" value="1"/>
</dbReference>
<dbReference type="GO" id="GO:0005829">
    <property type="term" value="C:cytosol"/>
    <property type="evidence" value="ECO:0007669"/>
    <property type="project" value="TreeGrafter"/>
</dbReference>
<evidence type="ECO:0000256" key="1">
    <source>
        <dbReference type="ARBA" id="ARBA00022553"/>
    </source>
</evidence>
<dbReference type="PANTHER" id="PTHR48111:SF40">
    <property type="entry name" value="PHOSPHATE REGULON TRANSCRIPTIONAL REGULATORY PROTEIN PHOB"/>
    <property type="match status" value="1"/>
</dbReference>
<dbReference type="SUPFAM" id="SSF52172">
    <property type="entry name" value="CheY-like"/>
    <property type="match status" value="1"/>
</dbReference>
<dbReference type="InterPro" id="IPR036388">
    <property type="entry name" value="WH-like_DNA-bd_sf"/>
</dbReference>
<evidence type="ECO:0000313" key="6">
    <source>
        <dbReference type="EMBL" id="CAB4882933.1"/>
    </source>
</evidence>
<keyword evidence="1" id="KW-0597">Phosphoprotein</keyword>
<dbReference type="Pfam" id="PF00486">
    <property type="entry name" value="Trans_reg_C"/>
    <property type="match status" value="1"/>
</dbReference>
<keyword evidence="2" id="KW-0902">Two-component regulatory system</keyword>
<dbReference type="CDD" id="cd00383">
    <property type="entry name" value="trans_reg_C"/>
    <property type="match status" value="1"/>
</dbReference>
<evidence type="ECO:0000259" key="5">
    <source>
        <dbReference type="PROSITE" id="PS51755"/>
    </source>
</evidence>
<dbReference type="InterPro" id="IPR001867">
    <property type="entry name" value="OmpR/PhoB-type_DNA-bd"/>
</dbReference>
<dbReference type="InterPro" id="IPR016032">
    <property type="entry name" value="Sig_transdc_resp-reg_C-effctor"/>
</dbReference>
<evidence type="ECO:0000259" key="4">
    <source>
        <dbReference type="PROSITE" id="PS50110"/>
    </source>
</evidence>
<dbReference type="PANTHER" id="PTHR48111">
    <property type="entry name" value="REGULATOR OF RPOS"/>
    <property type="match status" value="1"/>
</dbReference>
<dbReference type="InterPro" id="IPR039420">
    <property type="entry name" value="WalR-like"/>
</dbReference>
<evidence type="ECO:0000256" key="2">
    <source>
        <dbReference type="ARBA" id="ARBA00023012"/>
    </source>
</evidence>
<dbReference type="FunFam" id="1.10.10.10:FF:000018">
    <property type="entry name" value="DNA-binding response regulator ResD"/>
    <property type="match status" value="1"/>
</dbReference>
<dbReference type="GO" id="GO:0006355">
    <property type="term" value="P:regulation of DNA-templated transcription"/>
    <property type="evidence" value="ECO:0007669"/>
    <property type="project" value="InterPro"/>
</dbReference>
<feature type="domain" description="Response regulatory" evidence="4">
    <location>
        <begin position="10"/>
        <end position="128"/>
    </location>
</feature>
<dbReference type="GO" id="GO:0000156">
    <property type="term" value="F:phosphorelay response regulator activity"/>
    <property type="evidence" value="ECO:0007669"/>
    <property type="project" value="TreeGrafter"/>
</dbReference>
<dbReference type="GO" id="GO:0032993">
    <property type="term" value="C:protein-DNA complex"/>
    <property type="evidence" value="ECO:0007669"/>
    <property type="project" value="TreeGrafter"/>
</dbReference>
<name>A0A6J7EU68_9ZZZZ</name>
<dbReference type="GO" id="GO:0000976">
    <property type="term" value="F:transcription cis-regulatory region binding"/>
    <property type="evidence" value="ECO:0007669"/>
    <property type="project" value="TreeGrafter"/>
</dbReference>
<keyword evidence="3" id="KW-0238">DNA-binding</keyword>